<sequence length="193" mass="21871">MFGFGKKKTDATTMLENGTWRCGICEAEHGWPFDLACGAPDVWPHEKVHEQNSALRWDGDFLSEDFCVLDGQHFMVRTVLMIPVIGLKDQFGFGCWSSLSRANFEKYIDGFDSGQYADLGPWDGWLMNRFKYFQDEPDPIAVDVQPKLGRLRPELSPMDDAHPLAVAQRDGISPEQMLEIFAHYGHAPETKAN</sequence>
<dbReference type="Pfam" id="PF09965">
    <property type="entry name" value="DUF2199"/>
    <property type="match status" value="1"/>
</dbReference>
<organism evidence="1 2">
    <name type="scientific">Erythrobacter ani</name>
    <dbReference type="NCBI Taxonomy" id="2827235"/>
    <lineage>
        <taxon>Bacteria</taxon>
        <taxon>Pseudomonadati</taxon>
        <taxon>Pseudomonadota</taxon>
        <taxon>Alphaproteobacteria</taxon>
        <taxon>Sphingomonadales</taxon>
        <taxon>Erythrobacteraceae</taxon>
        <taxon>Erythrobacter/Porphyrobacter group</taxon>
        <taxon>Erythrobacter</taxon>
    </lineage>
</organism>
<evidence type="ECO:0000313" key="2">
    <source>
        <dbReference type="Proteomes" id="UP000699975"/>
    </source>
</evidence>
<evidence type="ECO:0000313" key="1">
    <source>
        <dbReference type="EMBL" id="MBV7266162.1"/>
    </source>
</evidence>
<comment type="caution">
    <text evidence="1">The sequence shown here is derived from an EMBL/GenBank/DDBJ whole genome shotgun (WGS) entry which is preliminary data.</text>
</comment>
<dbReference type="Proteomes" id="UP000699975">
    <property type="component" value="Unassembled WGS sequence"/>
</dbReference>
<name>A0ABS6SNU1_9SPHN</name>
<reference evidence="1 2" key="1">
    <citation type="submission" date="2021-04" db="EMBL/GenBank/DDBJ databases">
        <authorList>
            <person name="Pira H."/>
            <person name="Risdian C."/>
            <person name="Wink J."/>
        </authorList>
    </citation>
    <scope>NUCLEOTIDE SEQUENCE [LARGE SCALE GENOMIC DNA]</scope>
    <source>
        <strain evidence="1 2">WH131</strain>
    </source>
</reference>
<dbReference type="InterPro" id="IPR018697">
    <property type="entry name" value="DUF2199"/>
</dbReference>
<gene>
    <name evidence="1" type="ORF">KCG45_08230</name>
</gene>
<dbReference type="RefSeq" id="WP_218316791.1">
    <property type="nucleotide sequence ID" value="NZ_JAGSPB010000002.1"/>
</dbReference>
<accession>A0ABS6SNU1</accession>
<dbReference type="EMBL" id="JAGSPB010000002">
    <property type="protein sequence ID" value="MBV7266162.1"/>
    <property type="molecule type" value="Genomic_DNA"/>
</dbReference>
<proteinExistence type="predicted"/>
<protein>
    <submittedName>
        <fullName evidence="1">DUF2199 domain-containing protein</fullName>
    </submittedName>
</protein>
<keyword evidence="2" id="KW-1185">Reference proteome</keyword>